<organism evidence="3 4">
    <name type="scientific">Ephemerocybe angulata</name>
    <dbReference type="NCBI Taxonomy" id="980116"/>
    <lineage>
        <taxon>Eukaryota</taxon>
        <taxon>Fungi</taxon>
        <taxon>Dikarya</taxon>
        <taxon>Basidiomycota</taxon>
        <taxon>Agaricomycotina</taxon>
        <taxon>Agaricomycetes</taxon>
        <taxon>Agaricomycetidae</taxon>
        <taxon>Agaricales</taxon>
        <taxon>Agaricineae</taxon>
        <taxon>Psathyrellaceae</taxon>
        <taxon>Ephemerocybe</taxon>
    </lineage>
</organism>
<feature type="compositionally biased region" description="Basic and acidic residues" evidence="1">
    <location>
        <begin position="678"/>
        <end position="691"/>
    </location>
</feature>
<proteinExistence type="predicted"/>
<dbReference type="Proteomes" id="UP000541558">
    <property type="component" value="Unassembled WGS sequence"/>
</dbReference>
<feature type="compositionally biased region" description="Basic and acidic residues" evidence="1">
    <location>
        <begin position="758"/>
        <end position="772"/>
    </location>
</feature>
<dbReference type="PANTHER" id="PTHR11081">
    <property type="entry name" value="FLAP ENDONUCLEASE FAMILY MEMBER"/>
    <property type="match status" value="1"/>
</dbReference>
<dbReference type="Gene3D" id="3.40.50.1010">
    <property type="entry name" value="5'-nuclease"/>
    <property type="match status" value="1"/>
</dbReference>
<dbReference type="InterPro" id="IPR006084">
    <property type="entry name" value="XPG/Rad2"/>
</dbReference>
<protein>
    <recommendedName>
        <fullName evidence="2">XPG-I domain-containing protein</fullName>
    </recommendedName>
</protein>
<feature type="compositionally biased region" description="Low complexity" evidence="1">
    <location>
        <begin position="700"/>
        <end position="710"/>
    </location>
</feature>
<feature type="region of interest" description="Disordered" evidence="1">
    <location>
        <begin position="671"/>
        <end position="712"/>
    </location>
</feature>
<evidence type="ECO:0000313" key="4">
    <source>
        <dbReference type="Proteomes" id="UP000541558"/>
    </source>
</evidence>
<gene>
    <name evidence="3" type="ORF">D9611_007374</name>
</gene>
<feature type="region of interest" description="Disordered" evidence="1">
    <location>
        <begin position="740"/>
        <end position="789"/>
    </location>
</feature>
<keyword evidence="4" id="KW-1185">Reference proteome</keyword>
<dbReference type="GO" id="GO:0017108">
    <property type="term" value="F:5'-flap endonuclease activity"/>
    <property type="evidence" value="ECO:0007669"/>
    <property type="project" value="TreeGrafter"/>
</dbReference>
<comment type="caution">
    <text evidence="3">The sequence shown here is derived from an EMBL/GenBank/DDBJ whole genome shotgun (WGS) entry which is preliminary data.</text>
</comment>
<dbReference type="SMART" id="SM00484">
    <property type="entry name" value="XPGI"/>
    <property type="match status" value="1"/>
</dbReference>
<name>A0A8H5CGN3_9AGAR</name>
<dbReference type="Pfam" id="PF00867">
    <property type="entry name" value="XPG_I"/>
    <property type="match status" value="1"/>
</dbReference>
<evidence type="ECO:0000259" key="2">
    <source>
        <dbReference type="SMART" id="SM00484"/>
    </source>
</evidence>
<dbReference type="PANTHER" id="PTHR11081:SF75">
    <property type="entry name" value="ENDONUCLEASE, PUTATIVE (AFU_ORTHOLOGUE AFUA_3G13260)-RELATED"/>
    <property type="match status" value="1"/>
</dbReference>
<evidence type="ECO:0000313" key="3">
    <source>
        <dbReference type="EMBL" id="KAF5340741.1"/>
    </source>
</evidence>
<accession>A0A8H5CGN3</accession>
<dbReference type="PRINTS" id="PR00853">
    <property type="entry name" value="XPGRADSUPER"/>
</dbReference>
<dbReference type="SUPFAM" id="SSF88723">
    <property type="entry name" value="PIN domain-like"/>
    <property type="match status" value="1"/>
</dbReference>
<dbReference type="InterPro" id="IPR029060">
    <property type="entry name" value="PIN-like_dom_sf"/>
</dbReference>
<feature type="domain" description="XPG-I" evidence="2">
    <location>
        <begin position="113"/>
        <end position="184"/>
    </location>
</feature>
<dbReference type="OrthoDB" id="2959108at2759"/>
<dbReference type="InterPro" id="IPR006086">
    <property type="entry name" value="XPG-I_dom"/>
</dbReference>
<dbReference type="GO" id="GO:0006974">
    <property type="term" value="P:DNA damage response"/>
    <property type="evidence" value="ECO:0007669"/>
    <property type="project" value="UniProtKB-ARBA"/>
</dbReference>
<reference evidence="3 4" key="1">
    <citation type="journal article" date="2020" name="ISME J.">
        <title>Uncovering the hidden diversity of litter-decomposition mechanisms in mushroom-forming fungi.</title>
        <authorList>
            <person name="Floudas D."/>
            <person name="Bentzer J."/>
            <person name="Ahren D."/>
            <person name="Johansson T."/>
            <person name="Persson P."/>
            <person name="Tunlid A."/>
        </authorList>
    </citation>
    <scope>NUCLEOTIDE SEQUENCE [LARGE SCALE GENOMIC DNA]</scope>
    <source>
        <strain evidence="3 4">CBS 175.51</strain>
    </source>
</reference>
<evidence type="ECO:0000256" key="1">
    <source>
        <dbReference type="SAM" id="MobiDB-lite"/>
    </source>
</evidence>
<dbReference type="EMBL" id="JAACJK010000003">
    <property type="protein sequence ID" value="KAF5340741.1"/>
    <property type="molecule type" value="Genomic_DNA"/>
</dbReference>
<feature type="compositionally biased region" description="Basic residues" evidence="1">
    <location>
        <begin position="748"/>
        <end position="757"/>
    </location>
</feature>
<dbReference type="AlphaFoldDB" id="A0A8H5CGN3"/>
<sequence length="802" mass="88657">MERKSLSEIILSDGIKRAEQGEKLVTIGIDAIPWLYSVQACVAKVKEKKHASGALTSSDMEHNVIIDQLAFWGQIAANIGFFFDGPDIPKEKCGRTVRTRLHGLAIDFKALIRGFGFSICEAPSEAEAELARLNRIGVLDYIVTPDCDVFMFGAVRVIRSPQIPDNRDSMELYTQSALLNHDRDRFLEAGILFIAVTSGGDYKSKPIEHCGFSTAFALAKSRLTKRLWEIAYSNRSDTEKRAELVKWRAWLYDELKYNMAGHLSARHSSAADHIPAIFPDLGKLRQYAKPITSGTTSAIGIPDLGFWSLPQLRLPNTVELTHLFYRIFEWSWGRTFNNLAQHVWPGHLMCQLLDVEVARSLKRTEGLGFRSIYEVSKVEVAKYVLKHKSTAFPYYCVSIWPQALSVLALHEYWHVSNRPLAPGDVALAETAHVAIAAPVLQRALPGLVNQFHQQHPEQPRAEAAEYWERLLHEIALEPLSGPADGSLSAGSDELDVHNLGNSLSSAASAPGTALPPDGVCLIDMTDSSELGIAMVYEDGHWPFGKEISGTKQRRDGMSEVDQQLINTQRPFRPLSVPPTISLSQLHIARLQITNVARILLITMPSATNVPPPTTKVAGQRRKHQPYHHLEDAAAAATRAHGKAATTVANYEGHICRMRAFLLTYKQDEASQEASQKAKAGDADSSPEHEIDASADDDPADASAPTTMDPDFPYALDGPPKACTPLAIALYIYHRWGTCAEGTTEKPNSKPKKGRRAKGKEPKGSKGATEKGKQAKKQKKADEAEEKEEKIAGFKLLTRFMLR</sequence>